<dbReference type="PATRIC" id="fig|1172194.4.peg.3639"/>
<protein>
    <submittedName>
        <fullName evidence="2">Uncharacterized protein</fullName>
    </submittedName>
</protein>
<evidence type="ECO:0000313" key="3">
    <source>
        <dbReference type="Proteomes" id="UP000003704"/>
    </source>
</evidence>
<feature type="compositionally biased region" description="Polar residues" evidence="1">
    <location>
        <begin position="1"/>
        <end position="11"/>
    </location>
</feature>
<proteinExistence type="predicted"/>
<gene>
    <name evidence="2" type="ORF">WQQ_37500</name>
</gene>
<accession>I8T3S3</accession>
<evidence type="ECO:0000256" key="1">
    <source>
        <dbReference type="SAM" id="MobiDB-lite"/>
    </source>
</evidence>
<comment type="caution">
    <text evidence="2">The sequence shown here is derived from an EMBL/GenBank/DDBJ whole genome shotgun (WGS) entry which is preliminary data.</text>
</comment>
<name>I8T3S3_9GAMM</name>
<organism evidence="2 3">
    <name type="scientific">Hydrocarboniphaga effusa AP103</name>
    <dbReference type="NCBI Taxonomy" id="1172194"/>
    <lineage>
        <taxon>Bacteria</taxon>
        <taxon>Pseudomonadati</taxon>
        <taxon>Pseudomonadota</taxon>
        <taxon>Gammaproteobacteria</taxon>
        <taxon>Nevskiales</taxon>
        <taxon>Nevskiaceae</taxon>
        <taxon>Hydrocarboniphaga</taxon>
    </lineage>
</organism>
<dbReference type="AlphaFoldDB" id="I8T3S3"/>
<dbReference type="Proteomes" id="UP000003704">
    <property type="component" value="Unassembled WGS sequence"/>
</dbReference>
<dbReference type="STRING" id="1172194.WQQ_37500"/>
<feature type="region of interest" description="Disordered" evidence="1">
    <location>
        <begin position="1"/>
        <end position="22"/>
    </location>
</feature>
<evidence type="ECO:0000313" key="2">
    <source>
        <dbReference type="EMBL" id="EIT68555.1"/>
    </source>
</evidence>
<sequence length="37" mass="3984">MAGRVSASQFRNPPPCGECRKAPSVLADSVTRPARRN</sequence>
<dbReference type="EMBL" id="AKGD01000003">
    <property type="protein sequence ID" value="EIT68555.1"/>
    <property type="molecule type" value="Genomic_DNA"/>
</dbReference>
<reference evidence="2 3" key="1">
    <citation type="journal article" date="2012" name="J. Bacteriol.">
        <title>Genome Sequence of n-Alkane-Degrading Hydrocarboniphaga effusa Strain AP103T (ATCC BAA-332T).</title>
        <authorList>
            <person name="Chang H.K."/>
            <person name="Zylstra G.J."/>
            <person name="Chae J.C."/>
        </authorList>
    </citation>
    <scope>NUCLEOTIDE SEQUENCE [LARGE SCALE GENOMIC DNA]</scope>
    <source>
        <strain evidence="2 3">AP103</strain>
    </source>
</reference>
<keyword evidence="3" id="KW-1185">Reference proteome</keyword>